<feature type="domain" description="Glycosyl transferase family 4" evidence="3">
    <location>
        <begin position="26"/>
        <end position="191"/>
    </location>
</feature>
<evidence type="ECO:0000259" key="3">
    <source>
        <dbReference type="Pfam" id="PF12000"/>
    </source>
</evidence>
<dbReference type="GO" id="GO:0009103">
    <property type="term" value="P:lipopolysaccharide biosynthetic process"/>
    <property type="evidence" value="ECO:0007669"/>
    <property type="project" value="TreeGrafter"/>
</dbReference>
<dbReference type="EMBL" id="LPXN01000121">
    <property type="protein sequence ID" value="KZD06451.1"/>
    <property type="molecule type" value="Genomic_DNA"/>
</dbReference>
<gene>
    <name evidence="4" type="ORF">AUP43_10700</name>
</gene>
<dbReference type="InterPro" id="IPR022623">
    <property type="entry name" value="Glyco_trans_4"/>
</dbReference>
<dbReference type="OrthoDB" id="9793726at2"/>
<organism evidence="4 5">
    <name type="scientific">Oceanibaculum pacificum</name>
    <dbReference type="NCBI Taxonomy" id="580166"/>
    <lineage>
        <taxon>Bacteria</taxon>
        <taxon>Pseudomonadati</taxon>
        <taxon>Pseudomonadota</taxon>
        <taxon>Alphaproteobacteria</taxon>
        <taxon>Rhodospirillales</taxon>
        <taxon>Oceanibaculaceae</taxon>
        <taxon>Oceanibaculum</taxon>
    </lineage>
</organism>
<reference evidence="4 5" key="1">
    <citation type="submission" date="2015-12" db="EMBL/GenBank/DDBJ databases">
        <title>Genome sequence of Oceanibaculum pacificum MCCC 1A02656.</title>
        <authorList>
            <person name="Lu L."/>
            <person name="Lai Q."/>
            <person name="Shao Z."/>
            <person name="Qian P."/>
        </authorList>
    </citation>
    <scope>NUCLEOTIDE SEQUENCE [LARGE SCALE GENOMIC DNA]</scope>
    <source>
        <strain evidence="4 5">MCCC 1A02656</strain>
    </source>
</reference>
<dbReference type="AlphaFoldDB" id="A0A154VZ21"/>
<sequence length="415" mass="47164">MRILFIHQNCPGQYKHLVQHLRQDPKNEIVFISKPNGNNVQGIRRIDYQLHRQVNPKTHHYLSSAENGVLHGQAVARVLMKLRDQGWRPDVICAHPGWGEALFVKDVYPDVPLLGFFEFFYRATGADCDFDPEYPNSMDDHFRLRVKNTVNLLSLDACDWGMSPTFWQRSVHPDVYKDRISVVHDGVDTDLLVPRADARIVLPNGVSLTGKDEVVTYVSRNLEPYRGFHIYMKALEEMCRRRPNAHFLVVGGDDVSYGRRLPDGKMYREELMKTVTLDKDRVHFVGRVPYDGFMKILQVSQAHIYLTYPFVLSWSMMEAMSAGCLVIGSATTPVQEVIEDGVNGLLADFFSPSDIADKVDAVFDHPDRMAALRVAARQTIIDRYDLKRICLPAQLGLIDTLIKGGKPAIDLRLGV</sequence>
<evidence type="ECO:0000259" key="2">
    <source>
        <dbReference type="Pfam" id="PF00534"/>
    </source>
</evidence>
<proteinExistence type="predicted"/>
<dbReference type="Gene3D" id="3.40.50.2000">
    <property type="entry name" value="Glycogen Phosphorylase B"/>
    <property type="match status" value="1"/>
</dbReference>
<evidence type="ECO:0000313" key="4">
    <source>
        <dbReference type="EMBL" id="KZD06451.1"/>
    </source>
</evidence>
<evidence type="ECO:0000256" key="1">
    <source>
        <dbReference type="ARBA" id="ARBA00022679"/>
    </source>
</evidence>
<dbReference type="STRING" id="580166.AUP43_10700"/>
<name>A0A154VZ21_9PROT</name>
<feature type="domain" description="Glycosyl transferase family 1" evidence="2">
    <location>
        <begin position="210"/>
        <end position="378"/>
    </location>
</feature>
<dbReference type="PANTHER" id="PTHR46401:SF2">
    <property type="entry name" value="GLYCOSYLTRANSFERASE WBBK-RELATED"/>
    <property type="match status" value="1"/>
</dbReference>
<dbReference type="PANTHER" id="PTHR46401">
    <property type="entry name" value="GLYCOSYLTRANSFERASE WBBK-RELATED"/>
    <property type="match status" value="1"/>
</dbReference>
<dbReference type="RefSeq" id="WP_067557429.1">
    <property type="nucleotide sequence ID" value="NZ_LPXN01000121.1"/>
</dbReference>
<keyword evidence="5" id="KW-1185">Reference proteome</keyword>
<dbReference type="GO" id="GO:0016757">
    <property type="term" value="F:glycosyltransferase activity"/>
    <property type="evidence" value="ECO:0007669"/>
    <property type="project" value="InterPro"/>
</dbReference>
<accession>A0A154VZ21</accession>
<comment type="caution">
    <text evidence="4">The sequence shown here is derived from an EMBL/GenBank/DDBJ whole genome shotgun (WGS) entry which is preliminary data.</text>
</comment>
<dbReference type="CDD" id="cd03818">
    <property type="entry name" value="GT4_ExpC-like"/>
    <property type="match status" value="1"/>
</dbReference>
<keyword evidence="1 4" id="KW-0808">Transferase</keyword>
<dbReference type="Pfam" id="PF00534">
    <property type="entry name" value="Glycos_transf_1"/>
    <property type="match status" value="1"/>
</dbReference>
<dbReference type="Proteomes" id="UP000076400">
    <property type="component" value="Unassembled WGS sequence"/>
</dbReference>
<dbReference type="SUPFAM" id="SSF53756">
    <property type="entry name" value="UDP-Glycosyltransferase/glycogen phosphorylase"/>
    <property type="match status" value="1"/>
</dbReference>
<evidence type="ECO:0000313" key="5">
    <source>
        <dbReference type="Proteomes" id="UP000076400"/>
    </source>
</evidence>
<protein>
    <submittedName>
        <fullName evidence="4">Glycosyl transferase family 1</fullName>
    </submittedName>
</protein>
<dbReference type="InterPro" id="IPR001296">
    <property type="entry name" value="Glyco_trans_1"/>
</dbReference>
<dbReference type="Pfam" id="PF12000">
    <property type="entry name" value="Glyco_trans_4_3"/>
    <property type="match status" value="1"/>
</dbReference>